<sequence length="92" mass="10761">MNKKMMCDRIVLYHDDETCTAVLLAALANLNKLKAKMATVKMIHFLTQEVYRTEDLFYQRNGGLRAAVEQAEDFDSYMEPKRRKLEIDRAMV</sequence>
<organism evidence="1 2">
    <name type="scientific">Nitzschia inconspicua</name>
    <dbReference type="NCBI Taxonomy" id="303405"/>
    <lineage>
        <taxon>Eukaryota</taxon>
        <taxon>Sar</taxon>
        <taxon>Stramenopiles</taxon>
        <taxon>Ochrophyta</taxon>
        <taxon>Bacillariophyta</taxon>
        <taxon>Bacillariophyceae</taxon>
        <taxon>Bacillariophycidae</taxon>
        <taxon>Bacillariales</taxon>
        <taxon>Bacillariaceae</taxon>
        <taxon>Nitzschia</taxon>
    </lineage>
</organism>
<accession>A0A9K3LWW2</accession>
<evidence type="ECO:0000313" key="2">
    <source>
        <dbReference type="Proteomes" id="UP000693970"/>
    </source>
</evidence>
<comment type="caution">
    <text evidence="1">The sequence shown here is derived from an EMBL/GenBank/DDBJ whole genome shotgun (WGS) entry which is preliminary data.</text>
</comment>
<dbReference type="Proteomes" id="UP000693970">
    <property type="component" value="Unassembled WGS sequence"/>
</dbReference>
<keyword evidence="2" id="KW-1185">Reference proteome</keyword>
<reference evidence="1" key="1">
    <citation type="journal article" date="2021" name="Sci. Rep.">
        <title>Diploid genomic architecture of Nitzschia inconspicua, an elite biomass production diatom.</title>
        <authorList>
            <person name="Oliver A."/>
            <person name="Podell S."/>
            <person name="Pinowska A."/>
            <person name="Traller J.C."/>
            <person name="Smith S.R."/>
            <person name="McClure R."/>
            <person name="Beliaev A."/>
            <person name="Bohutskyi P."/>
            <person name="Hill E.A."/>
            <person name="Rabines A."/>
            <person name="Zheng H."/>
            <person name="Allen L.Z."/>
            <person name="Kuo A."/>
            <person name="Grigoriev I.V."/>
            <person name="Allen A.E."/>
            <person name="Hazlebeck D."/>
            <person name="Allen E.E."/>
        </authorList>
    </citation>
    <scope>NUCLEOTIDE SEQUENCE</scope>
    <source>
        <strain evidence="1">Hildebrandi</strain>
    </source>
</reference>
<reference evidence="1" key="2">
    <citation type="submission" date="2021-04" db="EMBL/GenBank/DDBJ databases">
        <authorList>
            <person name="Podell S."/>
        </authorList>
    </citation>
    <scope>NUCLEOTIDE SEQUENCE</scope>
    <source>
        <strain evidence="1">Hildebrandi</strain>
    </source>
</reference>
<gene>
    <name evidence="1" type="ORF">IV203_030919</name>
</gene>
<evidence type="ECO:0000313" key="1">
    <source>
        <dbReference type="EMBL" id="KAG7368176.1"/>
    </source>
</evidence>
<dbReference type="AlphaFoldDB" id="A0A9K3LWW2"/>
<proteinExistence type="predicted"/>
<protein>
    <submittedName>
        <fullName evidence="1">Uncharacterized protein</fullName>
    </submittedName>
</protein>
<dbReference type="EMBL" id="JAGRRH010000006">
    <property type="protein sequence ID" value="KAG7368176.1"/>
    <property type="molecule type" value="Genomic_DNA"/>
</dbReference>
<name>A0A9K3LWW2_9STRA</name>